<evidence type="ECO:0000313" key="6">
    <source>
        <dbReference type="EMBL" id="RSH85380.1"/>
    </source>
</evidence>
<proteinExistence type="predicted"/>
<evidence type="ECO:0008006" key="8">
    <source>
        <dbReference type="Google" id="ProtNLM"/>
    </source>
</evidence>
<evidence type="ECO:0000256" key="5">
    <source>
        <dbReference type="SAM" id="Phobius"/>
    </source>
</evidence>
<dbReference type="Proteomes" id="UP000279259">
    <property type="component" value="Unassembled WGS sequence"/>
</dbReference>
<feature type="transmembrane region" description="Helical" evidence="5">
    <location>
        <begin position="86"/>
        <end position="108"/>
    </location>
</feature>
<dbReference type="InterPro" id="IPR005828">
    <property type="entry name" value="MFS_sugar_transport-like"/>
</dbReference>
<protein>
    <recommendedName>
        <fullName evidence="8">Major facilitator superfamily (MFS) profile domain-containing protein</fullName>
    </recommendedName>
</protein>
<keyword evidence="2 5" id="KW-0812">Transmembrane</keyword>
<dbReference type="OrthoDB" id="6612291at2759"/>
<dbReference type="EMBL" id="RSCD01000020">
    <property type="protein sequence ID" value="RSH85380.1"/>
    <property type="molecule type" value="Genomic_DNA"/>
</dbReference>
<accession>A0A427Y2R5</accession>
<dbReference type="Pfam" id="PF00083">
    <property type="entry name" value="Sugar_tr"/>
    <property type="match status" value="1"/>
</dbReference>
<dbReference type="GO" id="GO:0016020">
    <property type="term" value="C:membrane"/>
    <property type="evidence" value="ECO:0007669"/>
    <property type="project" value="UniProtKB-SubCell"/>
</dbReference>
<sequence length="299" mass="32786">MLIALPFVPESPWPLVRRNKFDDARKALARVYWLSGDDFEQHLARIKDVVDLESHNKEDGTCVDLFRGTNRIRSTILAGFPVEQSFQLGIGVLACGFVGNLLGLMFINRIGRRPLFLYGMVACTLDCLGLAICSLIPGQGALWGQAAFTVIYMFIFEAGIGPVAYALNGELGSAKLRSKTIGWGTCVNSFWIGVLVVIMPYLVNPNEADLKGKVGWISAPAEENPSIEDITIEILRVNAGQLHRSNDRAFADRAASLSPNSWAHTSLKAFYAGLKQSGTKPKQGASLRSMRFAHLTIGW</sequence>
<dbReference type="PANTHER" id="PTHR48022">
    <property type="entry name" value="PLASTIDIC GLUCOSE TRANSPORTER 4"/>
    <property type="match status" value="1"/>
</dbReference>
<dbReference type="PANTHER" id="PTHR48022:SF51">
    <property type="entry name" value="ALPHA-GLUCOSIDE TRANSPORTER, PUTATIVE (AFU_ORTHOLOGUE AFUA_6G11920)-RELATED"/>
    <property type="match status" value="1"/>
</dbReference>
<evidence type="ECO:0000313" key="7">
    <source>
        <dbReference type="Proteomes" id="UP000279259"/>
    </source>
</evidence>
<organism evidence="6 7">
    <name type="scientific">Saitozyma podzolica</name>
    <dbReference type="NCBI Taxonomy" id="1890683"/>
    <lineage>
        <taxon>Eukaryota</taxon>
        <taxon>Fungi</taxon>
        <taxon>Dikarya</taxon>
        <taxon>Basidiomycota</taxon>
        <taxon>Agaricomycotina</taxon>
        <taxon>Tremellomycetes</taxon>
        <taxon>Tremellales</taxon>
        <taxon>Trimorphomycetaceae</taxon>
        <taxon>Saitozyma</taxon>
    </lineage>
</organism>
<keyword evidence="4 5" id="KW-0472">Membrane</keyword>
<dbReference type="Gene3D" id="1.20.1250.20">
    <property type="entry name" value="MFS general substrate transporter like domains"/>
    <property type="match status" value="1"/>
</dbReference>
<evidence type="ECO:0000256" key="4">
    <source>
        <dbReference type="ARBA" id="ARBA00023136"/>
    </source>
</evidence>
<feature type="transmembrane region" description="Helical" evidence="5">
    <location>
        <begin position="143"/>
        <end position="168"/>
    </location>
</feature>
<name>A0A427Y2R5_9TREE</name>
<dbReference type="InterPro" id="IPR050360">
    <property type="entry name" value="MFS_Sugar_Transporters"/>
</dbReference>
<dbReference type="SUPFAM" id="SSF103473">
    <property type="entry name" value="MFS general substrate transporter"/>
    <property type="match status" value="1"/>
</dbReference>
<gene>
    <name evidence="6" type="ORF">EHS25_004776</name>
</gene>
<feature type="transmembrane region" description="Helical" evidence="5">
    <location>
        <begin position="180"/>
        <end position="203"/>
    </location>
</feature>
<comment type="caution">
    <text evidence="6">The sequence shown here is derived from an EMBL/GenBank/DDBJ whole genome shotgun (WGS) entry which is preliminary data.</text>
</comment>
<keyword evidence="3 5" id="KW-1133">Transmembrane helix</keyword>
<evidence type="ECO:0000256" key="3">
    <source>
        <dbReference type="ARBA" id="ARBA00022989"/>
    </source>
</evidence>
<dbReference type="AlphaFoldDB" id="A0A427Y2R5"/>
<dbReference type="InterPro" id="IPR036259">
    <property type="entry name" value="MFS_trans_sf"/>
</dbReference>
<evidence type="ECO:0000256" key="2">
    <source>
        <dbReference type="ARBA" id="ARBA00022692"/>
    </source>
</evidence>
<feature type="transmembrane region" description="Helical" evidence="5">
    <location>
        <begin position="115"/>
        <end position="137"/>
    </location>
</feature>
<reference evidence="6 7" key="1">
    <citation type="submission" date="2018-11" db="EMBL/GenBank/DDBJ databases">
        <title>Genome sequence of Saitozyma podzolica DSM 27192.</title>
        <authorList>
            <person name="Aliyu H."/>
            <person name="Gorte O."/>
            <person name="Ochsenreither K."/>
        </authorList>
    </citation>
    <scope>NUCLEOTIDE SEQUENCE [LARGE SCALE GENOMIC DNA]</scope>
    <source>
        <strain evidence="6 7">DSM 27192</strain>
    </source>
</reference>
<evidence type="ECO:0000256" key="1">
    <source>
        <dbReference type="ARBA" id="ARBA00004141"/>
    </source>
</evidence>
<dbReference type="GO" id="GO:0005351">
    <property type="term" value="F:carbohydrate:proton symporter activity"/>
    <property type="evidence" value="ECO:0007669"/>
    <property type="project" value="TreeGrafter"/>
</dbReference>
<keyword evidence="7" id="KW-1185">Reference proteome</keyword>
<comment type="subcellular location">
    <subcellularLocation>
        <location evidence="1">Membrane</location>
        <topology evidence="1">Multi-pass membrane protein</topology>
    </subcellularLocation>
</comment>